<feature type="non-terminal residue" evidence="1">
    <location>
        <position position="1"/>
    </location>
</feature>
<accession>A0AAD5CPR8</accession>
<proteinExistence type="predicted"/>
<name>A0AAD5CPR8_AMBAR</name>
<protein>
    <submittedName>
        <fullName evidence="1">Uncharacterized protein</fullName>
    </submittedName>
</protein>
<reference evidence="1" key="1">
    <citation type="submission" date="2022-06" db="EMBL/GenBank/DDBJ databases">
        <title>Uncovering the hologenomic basis of an extraordinary plant invasion.</title>
        <authorList>
            <person name="Bieker V.C."/>
            <person name="Martin M.D."/>
            <person name="Gilbert T."/>
            <person name="Hodgins K."/>
            <person name="Battlay P."/>
            <person name="Petersen B."/>
            <person name="Wilson J."/>
        </authorList>
    </citation>
    <scope>NUCLEOTIDE SEQUENCE</scope>
    <source>
        <strain evidence="1">AA19_3_7</strain>
        <tissue evidence="1">Leaf</tissue>
    </source>
</reference>
<sequence>YSPLIPLNLIDLTARADYVLIIASRKPTLPYTRISDYGCRLLRRFSVFVVMNSNNLGEGLCDGNKMNTLFMYIGDGKKRCVFVIDGWVLEIALKDYWKQYGQEQVYVVSRYHRSRRKVELDGIMKEILEQREDHQQTKSHEHRFPENVGSFDMLEQLSKKDAIPSSWNDWKGALAINFKSEGNYKFMTGARMLLMKHGVTDPVSTALEVTVSVKLHSSLSQIQKGTKSPIRNLGLHLKGKIRFLNLHSKKNSCQMFLALKLASPL</sequence>
<organism evidence="1 2">
    <name type="scientific">Ambrosia artemisiifolia</name>
    <name type="common">Common ragweed</name>
    <dbReference type="NCBI Taxonomy" id="4212"/>
    <lineage>
        <taxon>Eukaryota</taxon>
        <taxon>Viridiplantae</taxon>
        <taxon>Streptophyta</taxon>
        <taxon>Embryophyta</taxon>
        <taxon>Tracheophyta</taxon>
        <taxon>Spermatophyta</taxon>
        <taxon>Magnoliopsida</taxon>
        <taxon>eudicotyledons</taxon>
        <taxon>Gunneridae</taxon>
        <taxon>Pentapetalae</taxon>
        <taxon>asterids</taxon>
        <taxon>campanulids</taxon>
        <taxon>Asterales</taxon>
        <taxon>Asteraceae</taxon>
        <taxon>Asteroideae</taxon>
        <taxon>Heliantheae alliance</taxon>
        <taxon>Heliantheae</taxon>
        <taxon>Ambrosia</taxon>
    </lineage>
</organism>
<dbReference type="Proteomes" id="UP001206925">
    <property type="component" value="Unassembled WGS sequence"/>
</dbReference>
<evidence type="ECO:0000313" key="2">
    <source>
        <dbReference type="Proteomes" id="UP001206925"/>
    </source>
</evidence>
<keyword evidence="2" id="KW-1185">Reference proteome</keyword>
<dbReference type="EMBL" id="JAMZMK010007489">
    <property type="protein sequence ID" value="KAI7744605.1"/>
    <property type="molecule type" value="Genomic_DNA"/>
</dbReference>
<evidence type="ECO:0000313" key="1">
    <source>
        <dbReference type="EMBL" id="KAI7744605.1"/>
    </source>
</evidence>
<comment type="caution">
    <text evidence="1">The sequence shown here is derived from an EMBL/GenBank/DDBJ whole genome shotgun (WGS) entry which is preliminary data.</text>
</comment>
<gene>
    <name evidence="1" type="ORF">M8C21_005710</name>
</gene>
<dbReference type="AlphaFoldDB" id="A0AAD5CPR8"/>